<proteinExistence type="predicted"/>
<dbReference type="InterPro" id="IPR011234">
    <property type="entry name" value="Fumarylacetoacetase-like_C"/>
</dbReference>
<gene>
    <name evidence="3" type="ORF">HBJ55_17260</name>
</gene>
<comment type="caution">
    <text evidence="3">The sequence shown here is derived from an EMBL/GenBank/DDBJ whole genome shotgun (WGS) entry which is preliminary data.</text>
</comment>
<dbReference type="SUPFAM" id="SSF56529">
    <property type="entry name" value="FAH"/>
    <property type="match status" value="1"/>
</dbReference>
<evidence type="ECO:0000256" key="1">
    <source>
        <dbReference type="ARBA" id="ARBA00022723"/>
    </source>
</evidence>
<keyword evidence="4" id="KW-1185">Reference proteome</keyword>
<dbReference type="Pfam" id="PF01557">
    <property type="entry name" value="FAA_hydrolase"/>
    <property type="match status" value="1"/>
</dbReference>
<dbReference type="InterPro" id="IPR036663">
    <property type="entry name" value="Fumarylacetoacetase_C_sf"/>
</dbReference>
<dbReference type="Proteomes" id="UP001318321">
    <property type="component" value="Unassembled WGS sequence"/>
</dbReference>
<name>A0ABX0Q049_9GAMM</name>
<reference evidence="3 4" key="1">
    <citation type="submission" date="2020-03" db="EMBL/GenBank/DDBJ databases">
        <title>Identification of Halomonas strains.</title>
        <authorList>
            <person name="Xiao Z."/>
            <person name="Dong F."/>
            <person name="Wang Z."/>
            <person name="Zhao J.-Y."/>
        </authorList>
    </citation>
    <scope>NUCLEOTIDE SEQUENCE [LARGE SCALE GENOMIC DNA]</scope>
    <source>
        <strain evidence="3 4">DX6</strain>
    </source>
</reference>
<keyword evidence="1" id="KW-0479">Metal-binding</keyword>
<dbReference type="GO" id="GO:0016787">
    <property type="term" value="F:hydrolase activity"/>
    <property type="evidence" value="ECO:0007669"/>
    <property type="project" value="UniProtKB-KW"/>
</dbReference>
<protein>
    <submittedName>
        <fullName evidence="3">Fumarylacetoacetate hydrolase family protein</fullName>
    </submittedName>
</protein>
<accession>A0ABX0Q049</accession>
<dbReference type="Gene3D" id="3.90.850.10">
    <property type="entry name" value="Fumarylacetoacetase-like, C-terminal domain"/>
    <property type="match status" value="1"/>
</dbReference>
<dbReference type="EMBL" id="JAAQTO010000049">
    <property type="protein sequence ID" value="NIC07179.1"/>
    <property type="molecule type" value="Genomic_DNA"/>
</dbReference>
<evidence type="ECO:0000259" key="2">
    <source>
        <dbReference type="Pfam" id="PF01557"/>
    </source>
</evidence>
<sequence>MTDYVFAPQPVTSVAIEGDEQRFPVRRIFCVGRNYEAHAREMGRDPSREFPFFFTKPADAIVPDGGEVPYPPETRNFHYEMELVVAIGKAGFQIPTDKAHEHIYGYAVGNDLTRRDLQLEAREKGRPWDWGKAFDESAVISPIRKASAIGHPTSGRIWLAVNDEIKQDQDIADLIWDVQEIVSILSHTMRIRPGDLIYTGTPAGVGPLQVGDRVTGGIDGVGDHSITIVAPREGL</sequence>
<feature type="domain" description="Fumarylacetoacetase-like C-terminal" evidence="2">
    <location>
        <begin position="28"/>
        <end position="227"/>
    </location>
</feature>
<dbReference type="PANTHER" id="PTHR11820:SF90">
    <property type="entry name" value="FLUTATHIONE S-TRANSFERASE"/>
    <property type="match status" value="1"/>
</dbReference>
<evidence type="ECO:0000313" key="4">
    <source>
        <dbReference type="Proteomes" id="UP001318321"/>
    </source>
</evidence>
<evidence type="ECO:0000313" key="3">
    <source>
        <dbReference type="EMBL" id="NIC07179.1"/>
    </source>
</evidence>
<organism evidence="3 4">
    <name type="scientific">Billgrantia bachuensis</name>
    <dbReference type="NCBI Taxonomy" id="2717286"/>
    <lineage>
        <taxon>Bacteria</taxon>
        <taxon>Pseudomonadati</taxon>
        <taxon>Pseudomonadota</taxon>
        <taxon>Gammaproteobacteria</taxon>
        <taxon>Oceanospirillales</taxon>
        <taxon>Halomonadaceae</taxon>
        <taxon>Billgrantia</taxon>
    </lineage>
</organism>
<dbReference type="PANTHER" id="PTHR11820">
    <property type="entry name" value="ACYLPYRUVASE"/>
    <property type="match status" value="1"/>
</dbReference>
<keyword evidence="3" id="KW-0378">Hydrolase</keyword>
<dbReference type="RefSeq" id="WP_167117814.1">
    <property type="nucleotide sequence ID" value="NZ_JAAQTO010000049.1"/>
</dbReference>